<evidence type="ECO:0000256" key="8">
    <source>
        <dbReference type="PIRNR" id="PIRNR016661"/>
    </source>
</evidence>
<dbReference type="EMBL" id="LNNH01000004">
    <property type="protein sequence ID" value="KWW22449.1"/>
    <property type="molecule type" value="Genomic_DNA"/>
</dbReference>
<name>A0A109N2Q9_9BACI</name>
<keyword evidence="11" id="KW-1185">Reference proteome</keyword>
<evidence type="ECO:0000256" key="3">
    <source>
        <dbReference type="ARBA" id="ARBA00022448"/>
    </source>
</evidence>
<feature type="transmembrane region" description="Helical" evidence="9">
    <location>
        <begin position="87"/>
        <end position="105"/>
    </location>
</feature>
<gene>
    <name evidence="10" type="ORF">AS888_13015</name>
</gene>
<feature type="transmembrane region" description="Helical" evidence="9">
    <location>
        <begin position="112"/>
        <end position="134"/>
    </location>
</feature>
<comment type="similarity">
    <text evidence="2 8">Belongs to the BioY family.</text>
</comment>
<feature type="transmembrane region" description="Helical" evidence="9">
    <location>
        <begin position="59"/>
        <end position="81"/>
    </location>
</feature>
<dbReference type="RefSeq" id="WP_061140494.1">
    <property type="nucleotide sequence ID" value="NZ_LNNH01000004.1"/>
</dbReference>
<dbReference type="Gene3D" id="1.10.1760.20">
    <property type="match status" value="1"/>
</dbReference>
<reference evidence="10 11" key="1">
    <citation type="submission" date="2015-11" db="EMBL/GenBank/DDBJ databases">
        <title>Genome Sequence of Bacillus simplex strain VanAntwerpen2.</title>
        <authorList>
            <person name="Couger M.B."/>
        </authorList>
    </citation>
    <scope>NUCLEOTIDE SEQUENCE [LARGE SCALE GENOMIC DNA]</scope>
    <source>
        <strain evidence="10 11">VanAntwerpen02</strain>
    </source>
</reference>
<evidence type="ECO:0000256" key="9">
    <source>
        <dbReference type="SAM" id="Phobius"/>
    </source>
</evidence>
<evidence type="ECO:0000313" key="10">
    <source>
        <dbReference type="EMBL" id="KWW22449.1"/>
    </source>
</evidence>
<keyword evidence="6 9" id="KW-1133">Transmembrane helix</keyword>
<dbReference type="PANTHER" id="PTHR34295">
    <property type="entry name" value="BIOTIN TRANSPORTER BIOY"/>
    <property type="match status" value="1"/>
</dbReference>
<evidence type="ECO:0000256" key="4">
    <source>
        <dbReference type="ARBA" id="ARBA00022475"/>
    </source>
</evidence>
<dbReference type="GO" id="GO:0005886">
    <property type="term" value="C:plasma membrane"/>
    <property type="evidence" value="ECO:0007669"/>
    <property type="project" value="UniProtKB-SubCell"/>
</dbReference>
<evidence type="ECO:0000313" key="11">
    <source>
        <dbReference type="Proteomes" id="UP000064189"/>
    </source>
</evidence>
<accession>A0A109N2Q9</accession>
<evidence type="ECO:0000256" key="6">
    <source>
        <dbReference type="ARBA" id="ARBA00022989"/>
    </source>
</evidence>
<protein>
    <recommendedName>
        <fullName evidence="8">Biotin transporter</fullName>
    </recommendedName>
</protein>
<dbReference type="Pfam" id="PF02632">
    <property type="entry name" value="BioY"/>
    <property type="match status" value="1"/>
</dbReference>
<proteinExistence type="inferred from homology"/>
<dbReference type="Proteomes" id="UP000064189">
    <property type="component" value="Unassembled WGS sequence"/>
</dbReference>
<keyword evidence="5 9" id="KW-0812">Transmembrane</keyword>
<keyword evidence="7 8" id="KW-0472">Membrane</keyword>
<dbReference type="PIRSF" id="PIRSF016661">
    <property type="entry name" value="BioY"/>
    <property type="match status" value="1"/>
</dbReference>
<dbReference type="InterPro" id="IPR003784">
    <property type="entry name" value="BioY"/>
</dbReference>
<comment type="subcellular location">
    <subcellularLocation>
        <location evidence="1 8">Cell membrane</location>
        <topology evidence="1 8">Multi-pass membrane protein</topology>
    </subcellularLocation>
</comment>
<evidence type="ECO:0000256" key="1">
    <source>
        <dbReference type="ARBA" id="ARBA00004651"/>
    </source>
</evidence>
<feature type="transmembrane region" description="Helical" evidence="9">
    <location>
        <begin position="140"/>
        <end position="163"/>
    </location>
</feature>
<comment type="caution">
    <text evidence="10">The sequence shown here is derived from an EMBL/GenBank/DDBJ whole genome shotgun (WGS) entry which is preliminary data.</text>
</comment>
<evidence type="ECO:0000256" key="5">
    <source>
        <dbReference type="ARBA" id="ARBA00022692"/>
    </source>
</evidence>
<organism evidence="10 11">
    <name type="scientific">Peribacillus simplex</name>
    <dbReference type="NCBI Taxonomy" id="1478"/>
    <lineage>
        <taxon>Bacteria</taxon>
        <taxon>Bacillati</taxon>
        <taxon>Bacillota</taxon>
        <taxon>Bacilli</taxon>
        <taxon>Bacillales</taxon>
        <taxon>Bacillaceae</taxon>
        <taxon>Peribacillus</taxon>
    </lineage>
</organism>
<evidence type="ECO:0000256" key="7">
    <source>
        <dbReference type="ARBA" id="ARBA00023136"/>
    </source>
</evidence>
<dbReference type="GO" id="GO:0015225">
    <property type="term" value="F:biotin transmembrane transporter activity"/>
    <property type="evidence" value="ECO:0007669"/>
    <property type="project" value="UniProtKB-UniRule"/>
</dbReference>
<dbReference type="PANTHER" id="PTHR34295:SF4">
    <property type="entry name" value="BIOTIN TRANSPORTER BIOY-RELATED"/>
    <property type="match status" value="1"/>
</dbReference>
<dbReference type="AlphaFoldDB" id="A0A109N2Q9"/>
<keyword evidence="3 8" id="KW-0813">Transport</keyword>
<evidence type="ECO:0000256" key="2">
    <source>
        <dbReference type="ARBA" id="ARBA00010692"/>
    </source>
</evidence>
<feature type="transmembrane region" description="Helical" evidence="9">
    <location>
        <begin position="35"/>
        <end position="52"/>
    </location>
</feature>
<sequence length="190" mass="20260">MKESHEKLRMMMVTALFAALIGILAQITIPLPLVPITGQTLAVGLAATILGSRYGTSSVLLYLFIGAAGVPVFAEMSGGLAKIFGPTGGYLLSYIPTVYITGLILEKTRFTVPMAFLANIIGMILTLIIGTVWLKYMSSLSWTVAFASGFAPFIIVGVLKAFLASWLGITIRSRLASANMLPKNNATLSR</sequence>
<keyword evidence="4 8" id="KW-1003">Cell membrane</keyword>